<protein>
    <submittedName>
        <fullName evidence="8">Micrococcal nuclease</fullName>
        <ecNumber evidence="8">3.1.31.1</ecNumber>
    </submittedName>
</protein>
<keyword evidence="3 8" id="KW-0378">Hydrolase</keyword>
<dbReference type="SUPFAM" id="SSF74853">
    <property type="entry name" value="Lamin A/C globular tail domain"/>
    <property type="match status" value="1"/>
</dbReference>
<dbReference type="PANTHER" id="PTHR12302:SF3">
    <property type="entry name" value="SERINE_THREONINE-PROTEIN KINASE 31"/>
    <property type="match status" value="1"/>
</dbReference>
<feature type="domain" description="TNase-like" evidence="5">
    <location>
        <begin position="64"/>
        <end position="212"/>
    </location>
</feature>
<dbReference type="Pfam" id="PF00932">
    <property type="entry name" value="LTD"/>
    <property type="match status" value="1"/>
</dbReference>
<evidence type="ECO:0000313" key="9">
    <source>
        <dbReference type="Proteomes" id="UP000614609"/>
    </source>
</evidence>
<keyword evidence="9" id="KW-1185">Reference proteome</keyword>
<keyword evidence="1" id="KW-0540">Nuclease</keyword>
<evidence type="ECO:0000256" key="3">
    <source>
        <dbReference type="ARBA" id="ARBA00022801"/>
    </source>
</evidence>
<reference evidence="8" key="3">
    <citation type="submission" date="2021-03" db="EMBL/GenBank/DDBJ databases">
        <title>Genomic Encyclopedia of Type Strains, Phase IV (KMG-IV): sequencing the most valuable type-strain genomes for metagenomic binning, comparative biology and taxonomic classification.</title>
        <authorList>
            <person name="Goeker M."/>
        </authorList>
    </citation>
    <scope>NUCLEOTIDE SEQUENCE</scope>
    <source>
        <strain evidence="8">DSM 22443</strain>
    </source>
</reference>
<dbReference type="SUPFAM" id="SSF50199">
    <property type="entry name" value="Staphylococcal nuclease"/>
    <property type="match status" value="1"/>
</dbReference>
<evidence type="ECO:0000313" key="7">
    <source>
        <dbReference type="EMBL" id="GGM67519.1"/>
    </source>
</evidence>
<evidence type="ECO:0000256" key="4">
    <source>
        <dbReference type="SAM" id="MobiDB-lite"/>
    </source>
</evidence>
<comment type="caution">
    <text evidence="7">The sequence shown here is derived from an EMBL/GenBank/DDBJ whole genome shotgun (WGS) entry which is preliminary data.</text>
</comment>
<dbReference type="Pfam" id="PF00565">
    <property type="entry name" value="SNase"/>
    <property type="match status" value="1"/>
</dbReference>
<feature type="compositionally biased region" description="Low complexity" evidence="4">
    <location>
        <begin position="223"/>
        <end position="236"/>
    </location>
</feature>
<organism evidence="7 9">
    <name type="scientific">Halarchaeum rubridurum</name>
    <dbReference type="NCBI Taxonomy" id="489911"/>
    <lineage>
        <taxon>Archaea</taxon>
        <taxon>Methanobacteriati</taxon>
        <taxon>Methanobacteriota</taxon>
        <taxon>Stenosarchaea group</taxon>
        <taxon>Halobacteria</taxon>
        <taxon>Halobacteriales</taxon>
        <taxon>Halobacteriaceae</taxon>
    </lineage>
</organism>
<dbReference type="PROSITE" id="PS51257">
    <property type="entry name" value="PROKAR_LIPOPROTEIN"/>
    <property type="match status" value="1"/>
</dbReference>
<reference evidence="7" key="2">
    <citation type="submission" date="2020-09" db="EMBL/GenBank/DDBJ databases">
        <authorList>
            <person name="Sun Q."/>
            <person name="Ohkuma M."/>
        </authorList>
    </citation>
    <scope>NUCLEOTIDE SEQUENCE</scope>
    <source>
        <strain evidence="7">JCM 16108</strain>
    </source>
</reference>
<feature type="domain" description="LTD" evidence="6">
    <location>
        <begin position="244"/>
        <end position="357"/>
    </location>
</feature>
<dbReference type="Gene3D" id="2.60.40.1260">
    <property type="entry name" value="Lamin Tail domain"/>
    <property type="match status" value="1"/>
</dbReference>
<evidence type="ECO:0000256" key="1">
    <source>
        <dbReference type="ARBA" id="ARBA00022722"/>
    </source>
</evidence>
<dbReference type="PROSITE" id="PS50830">
    <property type="entry name" value="TNASE_3"/>
    <property type="match status" value="1"/>
</dbReference>
<dbReference type="InterPro" id="IPR001322">
    <property type="entry name" value="Lamin_tail_dom"/>
</dbReference>
<accession>A0A830FWA2</accession>
<dbReference type="PROSITE" id="PS51841">
    <property type="entry name" value="LTD"/>
    <property type="match status" value="1"/>
</dbReference>
<feature type="compositionally biased region" description="Polar residues" evidence="4">
    <location>
        <begin position="237"/>
        <end position="247"/>
    </location>
</feature>
<dbReference type="Gene3D" id="2.40.50.90">
    <property type="match status" value="1"/>
</dbReference>
<dbReference type="EMBL" id="JAGGKO010000001">
    <property type="protein sequence ID" value="MBP1953149.1"/>
    <property type="molecule type" value="Genomic_DNA"/>
</dbReference>
<dbReference type="GO" id="GO:1990599">
    <property type="term" value="F:3' overhang single-stranded DNA endodeoxyribonuclease activity"/>
    <property type="evidence" value="ECO:0007669"/>
    <property type="project" value="UniProtKB-EC"/>
</dbReference>
<dbReference type="EC" id="3.1.31.1" evidence="8"/>
<feature type="region of interest" description="Disordered" evidence="4">
    <location>
        <begin position="217"/>
        <end position="250"/>
    </location>
</feature>
<keyword evidence="2" id="KW-0255">Endonuclease</keyword>
<name>A0A830FWA2_9EURY</name>
<evidence type="ECO:0000256" key="2">
    <source>
        <dbReference type="ARBA" id="ARBA00022759"/>
    </source>
</evidence>
<evidence type="ECO:0000259" key="6">
    <source>
        <dbReference type="PROSITE" id="PS51841"/>
    </source>
</evidence>
<dbReference type="GO" id="GO:0003676">
    <property type="term" value="F:nucleic acid binding"/>
    <property type="evidence" value="ECO:0007669"/>
    <property type="project" value="InterPro"/>
</dbReference>
<dbReference type="AlphaFoldDB" id="A0A830FWA2"/>
<dbReference type="OrthoDB" id="3327at2157"/>
<dbReference type="InterPro" id="IPR002071">
    <property type="entry name" value="Thermonucl_AS"/>
</dbReference>
<dbReference type="PANTHER" id="PTHR12302">
    <property type="entry name" value="EBNA2 BINDING PROTEIN P100"/>
    <property type="match status" value="1"/>
</dbReference>
<evidence type="ECO:0000313" key="8">
    <source>
        <dbReference type="EMBL" id="MBP1953149.1"/>
    </source>
</evidence>
<proteinExistence type="predicted"/>
<sequence length="357" mass="36346">MRRETGIALALCLLCALAGCATGGTGGAGTTALDRTANGATTTGTAGAGANGTVGVGTDTGFAGTLNATVVDVADGDTVDVRLANGSEETIRLVGVDTPEVWVENTPREFRGLANTSANRDCLRGWGHEASDYTASRLSGADVTLAFDPNTDRRGYYGRLLAYVYVNGTNHNAALIDRGLARVYDDSDFSRKPAFQRAEGAAYENRTGLWTCATGATDGGTSGTDDSAGGTDDGSTNEGSADGTSASDGPIAVDVHADAAGRDDENLNDEYVVLRNTGDATLDLGGARVSDAADHVYTFPDGVTLAPGASLTLHTGTGTDGGGDYYWAAGSAVWNNGGDTVTVRAANGTTLATHTYE</sequence>
<dbReference type="Proteomes" id="UP000614609">
    <property type="component" value="Unassembled WGS sequence"/>
</dbReference>
<dbReference type="Proteomes" id="UP000765891">
    <property type="component" value="Unassembled WGS sequence"/>
</dbReference>
<gene>
    <name evidence="7" type="ORF">GCM10009017_17060</name>
    <name evidence="8" type="ORF">J2752_000030</name>
</gene>
<evidence type="ECO:0000259" key="5">
    <source>
        <dbReference type="PROSITE" id="PS50830"/>
    </source>
</evidence>
<reference evidence="7" key="1">
    <citation type="journal article" date="2014" name="Int. J. Syst. Evol. Microbiol.">
        <title>Complete genome sequence of Corynebacterium casei LMG S-19264T (=DSM 44701T), isolated from a smear-ripened cheese.</title>
        <authorList>
            <consortium name="US DOE Joint Genome Institute (JGI-PGF)"/>
            <person name="Walter F."/>
            <person name="Albersmeier A."/>
            <person name="Kalinowski J."/>
            <person name="Ruckert C."/>
        </authorList>
    </citation>
    <scope>NUCLEOTIDE SEQUENCE</scope>
    <source>
        <strain evidence="7">JCM 16108</strain>
    </source>
</reference>
<dbReference type="SMART" id="SM00318">
    <property type="entry name" value="SNc"/>
    <property type="match status" value="1"/>
</dbReference>
<dbReference type="EMBL" id="BMOO01000003">
    <property type="protein sequence ID" value="GGM67519.1"/>
    <property type="molecule type" value="Genomic_DNA"/>
</dbReference>
<dbReference type="InterPro" id="IPR035437">
    <property type="entry name" value="SNase_OB-fold_sf"/>
</dbReference>
<dbReference type="InterPro" id="IPR016071">
    <property type="entry name" value="Staphylococal_nuclease_OB-fold"/>
</dbReference>
<dbReference type="InterPro" id="IPR036415">
    <property type="entry name" value="Lamin_tail_dom_sf"/>
</dbReference>
<dbReference type="PROSITE" id="PS01123">
    <property type="entry name" value="TNASE_1"/>
    <property type="match status" value="1"/>
</dbReference>
<dbReference type="RefSeq" id="WP_188871883.1">
    <property type="nucleotide sequence ID" value="NZ_BMOO01000003.1"/>
</dbReference>